<evidence type="ECO:0000256" key="1">
    <source>
        <dbReference type="ARBA" id="ARBA00022722"/>
    </source>
</evidence>
<dbReference type="Proteomes" id="UP001204851">
    <property type="component" value="Unassembled WGS sequence"/>
</dbReference>
<keyword evidence="3" id="KW-0732">Signal</keyword>
<name>A0ABT1BRZ4_9BURK</name>
<keyword evidence="2" id="KW-0378">Hydrolase</keyword>
<feature type="signal peptide" evidence="3">
    <location>
        <begin position="1"/>
        <end position="25"/>
    </location>
</feature>
<proteinExistence type="predicted"/>
<dbReference type="EMBL" id="JAMXMC010000009">
    <property type="protein sequence ID" value="MCO5978307.1"/>
    <property type="molecule type" value="Genomic_DNA"/>
</dbReference>
<dbReference type="CDD" id="cd00607">
    <property type="entry name" value="RNase_Sa"/>
    <property type="match status" value="1"/>
</dbReference>
<dbReference type="RefSeq" id="WP_252770907.1">
    <property type="nucleotide sequence ID" value="NZ_JAMXMC010000009.1"/>
</dbReference>
<reference evidence="4 5" key="1">
    <citation type="submission" date="2022-06" db="EMBL/GenBank/DDBJ databases">
        <title>Ideonella sp. NS12-5 Genome sequencing and assembly.</title>
        <authorList>
            <person name="Jung Y."/>
        </authorList>
    </citation>
    <scope>NUCLEOTIDE SEQUENCE [LARGE SCALE GENOMIC DNA]</scope>
    <source>
        <strain evidence="4 5">NS12-5</strain>
    </source>
</reference>
<protein>
    <submittedName>
        <fullName evidence="4">Ribonuclease</fullName>
    </submittedName>
</protein>
<feature type="chain" id="PRO_5047096703" evidence="3">
    <location>
        <begin position="26"/>
        <end position="137"/>
    </location>
</feature>
<gene>
    <name evidence="4" type="ORF">M0L44_16535</name>
</gene>
<organism evidence="4 5">
    <name type="scientific">Ideonella oryzae</name>
    <dbReference type="NCBI Taxonomy" id="2937441"/>
    <lineage>
        <taxon>Bacteria</taxon>
        <taxon>Pseudomonadati</taxon>
        <taxon>Pseudomonadota</taxon>
        <taxon>Betaproteobacteria</taxon>
        <taxon>Burkholderiales</taxon>
        <taxon>Sphaerotilaceae</taxon>
        <taxon>Ideonella</taxon>
    </lineage>
</organism>
<dbReference type="SUPFAM" id="SSF53933">
    <property type="entry name" value="Microbial ribonucleases"/>
    <property type="match status" value="1"/>
</dbReference>
<evidence type="ECO:0000256" key="3">
    <source>
        <dbReference type="SAM" id="SignalP"/>
    </source>
</evidence>
<evidence type="ECO:0000313" key="4">
    <source>
        <dbReference type="EMBL" id="MCO5978307.1"/>
    </source>
</evidence>
<dbReference type="Pfam" id="PF00545">
    <property type="entry name" value="Ribonuclease"/>
    <property type="match status" value="1"/>
</dbReference>
<comment type="caution">
    <text evidence="4">The sequence shown here is derived from an EMBL/GenBank/DDBJ whole genome shotgun (WGS) entry which is preliminary data.</text>
</comment>
<keyword evidence="1" id="KW-0540">Nuclease</keyword>
<dbReference type="InterPro" id="IPR016191">
    <property type="entry name" value="Ribonuclease/ribotoxin"/>
</dbReference>
<sequence length="137" mass="14855">MTTLATGAVLAWVVALPALSGLALAGSPAWARESSQAASTTLPTVALADLPPQAQATERLVRSGGPFPYEKDGIVFGNRERLLPRQTRGYYHEYTVPTPGARDRGARRLVCGGRQPRNPDACFYTDDHYASFRRVLP</sequence>
<dbReference type="InterPro" id="IPR000026">
    <property type="entry name" value="N1-like"/>
</dbReference>
<evidence type="ECO:0000313" key="5">
    <source>
        <dbReference type="Proteomes" id="UP001204851"/>
    </source>
</evidence>
<dbReference type="Gene3D" id="3.10.450.30">
    <property type="entry name" value="Microbial ribonucleases"/>
    <property type="match status" value="1"/>
</dbReference>
<keyword evidence="5" id="KW-1185">Reference proteome</keyword>
<evidence type="ECO:0000256" key="2">
    <source>
        <dbReference type="ARBA" id="ARBA00022801"/>
    </source>
</evidence>
<accession>A0ABT1BRZ4</accession>